<keyword evidence="3" id="KW-1185">Reference proteome</keyword>
<dbReference type="PANTHER" id="PTHR43162:SF1">
    <property type="entry name" value="PRESTALK A DIFFERENTIATION PROTEIN A"/>
    <property type="match status" value="1"/>
</dbReference>
<dbReference type="InterPro" id="IPR051604">
    <property type="entry name" value="Ergot_Alk_Oxidoreductase"/>
</dbReference>
<dbReference type="Gene3D" id="3.40.50.720">
    <property type="entry name" value="NAD(P)-binding Rossmann-like Domain"/>
    <property type="match status" value="1"/>
</dbReference>
<comment type="caution">
    <text evidence="2">The sequence shown here is derived from an EMBL/GenBank/DDBJ whole genome shotgun (WGS) entry which is preliminary data.</text>
</comment>
<dbReference type="Pfam" id="PF05368">
    <property type="entry name" value="NmrA"/>
    <property type="match status" value="1"/>
</dbReference>
<name>A0ABS7J3U0_9SPHN</name>
<organism evidence="2 3">
    <name type="scientific">Qipengyuania qiaonensis</name>
    <dbReference type="NCBI Taxonomy" id="2867240"/>
    <lineage>
        <taxon>Bacteria</taxon>
        <taxon>Pseudomonadati</taxon>
        <taxon>Pseudomonadota</taxon>
        <taxon>Alphaproteobacteria</taxon>
        <taxon>Sphingomonadales</taxon>
        <taxon>Erythrobacteraceae</taxon>
        <taxon>Qipengyuania</taxon>
    </lineage>
</organism>
<protein>
    <submittedName>
        <fullName evidence="2">NmrA family NAD(P)-binding protein</fullName>
    </submittedName>
</protein>
<sequence>MGSAVAEALLRDGHEVIAITRDAANAAALKEKGASIAVADLYDVDAMRDVFRKGKRLFLLNPPAKPDTDTDRAENETARLLLAAVEGSGLEKIVAESTYGAQPGEQLGDLNTLHTMEEGLRDQRVPTTILRAAYYFSNWDAMLETVREGTLPTMYPADLKLPMVAPADLGDAAADLLTAPVEETGIVHVEGPTRYSSRDVADAFAHTLGRKVEVAVTPRDHWEETYRSLGFSEEAAHSYARMTAITADGDYEMPNEPVRGSTTLQDYIDALVERD</sequence>
<dbReference type="InterPro" id="IPR008030">
    <property type="entry name" value="NmrA-like"/>
</dbReference>
<evidence type="ECO:0000313" key="3">
    <source>
        <dbReference type="Proteomes" id="UP000755104"/>
    </source>
</evidence>
<dbReference type="Proteomes" id="UP000755104">
    <property type="component" value="Unassembled WGS sequence"/>
</dbReference>
<proteinExistence type="predicted"/>
<dbReference type="PANTHER" id="PTHR43162">
    <property type="match status" value="1"/>
</dbReference>
<dbReference type="Gene3D" id="3.90.25.10">
    <property type="entry name" value="UDP-galactose 4-epimerase, domain 1"/>
    <property type="match status" value="1"/>
</dbReference>
<dbReference type="InterPro" id="IPR036291">
    <property type="entry name" value="NAD(P)-bd_dom_sf"/>
</dbReference>
<reference evidence="2 3" key="1">
    <citation type="submission" date="2021-08" db="EMBL/GenBank/DDBJ databases">
        <title>Comparative Genomics Analysis of the Genus Qipengyuania Reveals Extensive Genetic Diversity and Metabolic Versatility, Including the Description of Fifteen Novel Species.</title>
        <authorList>
            <person name="Liu Y."/>
        </authorList>
    </citation>
    <scope>NUCLEOTIDE SEQUENCE [LARGE SCALE GENOMIC DNA]</scope>
    <source>
        <strain evidence="2 3">6D47A</strain>
    </source>
</reference>
<accession>A0ABS7J3U0</accession>
<evidence type="ECO:0000313" key="2">
    <source>
        <dbReference type="EMBL" id="MBX7482005.1"/>
    </source>
</evidence>
<evidence type="ECO:0000259" key="1">
    <source>
        <dbReference type="Pfam" id="PF05368"/>
    </source>
</evidence>
<dbReference type="EMBL" id="JAIGNO010000003">
    <property type="protein sequence ID" value="MBX7482005.1"/>
    <property type="molecule type" value="Genomic_DNA"/>
</dbReference>
<gene>
    <name evidence="2" type="ORF">K3174_05645</name>
</gene>
<dbReference type="SUPFAM" id="SSF51735">
    <property type="entry name" value="NAD(P)-binding Rossmann-fold domains"/>
    <property type="match status" value="1"/>
</dbReference>
<feature type="domain" description="NmrA-like" evidence="1">
    <location>
        <begin position="2"/>
        <end position="248"/>
    </location>
</feature>